<gene>
    <name evidence="1" type="ORF">AVDCRST_MAG01-01-5323</name>
</gene>
<reference evidence="1" key="1">
    <citation type="submission" date="2020-02" db="EMBL/GenBank/DDBJ databases">
        <authorList>
            <person name="Meier V. D."/>
        </authorList>
    </citation>
    <scope>NUCLEOTIDE SEQUENCE</scope>
    <source>
        <strain evidence="1">AVDCRST_MAG01</strain>
    </source>
</reference>
<accession>A0A6J4R186</accession>
<organism evidence="1">
    <name type="scientific">uncultured Rubrobacteraceae bacterium</name>
    <dbReference type="NCBI Taxonomy" id="349277"/>
    <lineage>
        <taxon>Bacteria</taxon>
        <taxon>Bacillati</taxon>
        <taxon>Actinomycetota</taxon>
        <taxon>Rubrobacteria</taxon>
        <taxon>Rubrobacterales</taxon>
        <taxon>Rubrobacteraceae</taxon>
        <taxon>environmental samples</taxon>
    </lineage>
</organism>
<evidence type="ECO:0000313" key="1">
    <source>
        <dbReference type="EMBL" id="CAA9456985.1"/>
    </source>
</evidence>
<sequence length="55" mass="6353">MEDARRYDAYLEENPQGNYDHELADFLLELQDETGRRGKRAEDLLAQRLADGGVQ</sequence>
<dbReference type="AlphaFoldDB" id="A0A6J4R186"/>
<protein>
    <submittedName>
        <fullName evidence="1">Uncharacterized protein</fullName>
    </submittedName>
</protein>
<dbReference type="EMBL" id="CADCUW010000705">
    <property type="protein sequence ID" value="CAA9456985.1"/>
    <property type="molecule type" value="Genomic_DNA"/>
</dbReference>
<name>A0A6J4R186_9ACTN</name>
<proteinExistence type="predicted"/>